<comment type="caution">
    <text evidence="1">The sequence shown here is derived from an EMBL/GenBank/DDBJ whole genome shotgun (WGS) entry which is preliminary data.</text>
</comment>
<dbReference type="RefSeq" id="WP_140160163.1">
    <property type="nucleotide sequence ID" value="NZ_NFDL01000093.1"/>
</dbReference>
<dbReference type="EMBL" id="NFDL01000093">
    <property type="protein sequence ID" value="OTY38804.1"/>
    <property type="molecule type" value="Genomic_DNA"/>
</dbReference>
<reference evidence="1 3" key="1">
    <citation type="submission" date="2016-10" db="EMBL/GenBank/DDBJ databases">
        <title>Comparative genomics of Bacillus thuringiensis reveals a path to pathogens against multiple invertebrate hosts.</title>
        <authorList>
            <person name="Zheng J."/>
            <person name="Gao Q."/>
            <person name="Liu H."/>
            <person name="Peng D."/>
            <person name="Ruan L."/>
            <person name="Sun M."/>
        </authorList>
    </citation>
    <scope>NUCLEOTIDE SEQUENCE [LARGE SCALE GENOMIC DNA]</scope>
    <source>
        <strain evidence="1">BGSC 4BX1</strain>
    </source>
</reference>
<evidence type="ECO:0000313" key="1">
    <source>
        <dbReference type="EMBL" id="OTY35465.1"/>
    </source>
</evidence>
<gene>
    <name evidence="2" type="ORF">BK742_22370</name>
    <name evidence="1" type="ORF">BK742_26275</name>
</gene>
<organism evidence="1 3">
    <name type="scientific">Bacillus thuringiensis serovar pingluonsis</name>
    <dbReference type="NCBI Taxonomy" id="180881"/>
    <lineage>
        <taxon>Bacteria</taxon>
        <taxon>Bacillati</taxon>
        <taxon>Bacillota</taxon>
        <taxon>Bacilli</taxon>
        <taxon>Bacillales</taxon>
        <taxon>Bacillaceae</taxon>
        <taxon>Bacillus</taxon>
        <taxon>Bacillus cereus group</taxon>
    </lineage>
</organism>
<accession>A0A243AYX6</accession>
<feature type="non-terminal residue" evidence="1">
    <location>
        <position position="67"/>
    </location>
</feature>
<dbReference type="Proteomes" id="UP000195089">
    <property type="component" value="Unassembled WGS sequence"/>
</dbReference>
<evidence type="ECO:0000313" key="2">
    <source>
        <dbReference type="EMBL" id="OTY38804.1"/>
    </source>
</evidence>
<dbReference type="EMBL" id="NFDL01000116">
    <property type="protein sequence ID" value="OTY35465.1"/>
    <property type="molecule type" value="Genomic_DNA"/>
</dbReference>
<dbReference type="AlphaFoldDB" id="A0A243AYX6"/>
<name>A0A243AYX6_BACTU</name>
<protein>
    <submittedName>
        <fullName evidence="1">Uncharacterized protein</fullName>
    </submittedName>
</protein>
<sequence length="67" mass="7863">MRTPSGILHVVDFKTDQIITAIQPKDYWDDIRHWEIKNNIDTLEFKTFDGTPHAISLQQQNLIVKEV</sequence>
<proteinExistence type="predicted"/>
<evidence type="ECO:0000313" key="3">
    <source>
        <dbReference type="Proteomes" id="UP000195089"/>
    </source>
</evidence>